<dbReference type="EMBL" id="JBBXMP010000018">
    <property type="protein sequence ID" value="KAL0068391.1"/>
    <property type="molecule type" value="Genomic_DNA"/>
</dbReference>
<feature type="compositionally biased region" description="Basic and acidic residues" evidence="1">
    <location>
        <begin position="137"/>
        <end position="151"/>
    </location>
</feature>
<evidence type="ECO:0000256" key="1">
    <source>
        <dbReference type="SAM" id="MobiDB-lite"/>
    </source>
</evidence>
<feature type="region of interest" description="Disordered" evidence="1">
    <location>
        <begin position="134"/>
        <end position="204"/>
    </location>
</feature>
<gene>
    <name evidence="2" type="ORF">AAF712_004469</name>
</gene>
<reference evidence="2 3" key="1">
    <citation type="submission" date="2024-05" db="EMBL/GenBank/DDBJ databases">
        <title>A draft genome resource for the thread blight pathogen Marasmius tenuissimus strain MS-2.</title>
        <authorList>
            <person name="Yulfo-Soto G.E."/>
            <person name="Baruah I.K."/>
            <person name="Amoako-Attah I."/>
            <person name="Bukari Y."/>
            <person name="Meinhardt L.W."/>
            <person name="Bailey B.A."/>
            <person name="Cohen S.P."/>
        </authorList>
    </citation>
    <scope>NUCLEOTIDE SEQUENCE [LARGE SCALE GENOMIC DNA]</scope>
    <source>
        <strain evidence="2 3">MS-2</strain>
    </source>
</reference>
<evidence type="ECO:0000313" key="2">
    <source>
        <dbReference type="EMBL" id="KAL0068391.1"/>
    </source>
</evidence>
<keyword evidence="3" id="KW-1185">Reference proteome</keyword>
<accession>A0ABR3A324</accession>
<comment type="caution">
    <text evidence="2">The sequence shown here is derived from an EMBL/GenBank/DDBJ whole genome shotgun (WGS) entry which is preliminary data.</text>
</comment>
<name>A0ABR3A324_9AGAR</name>
<feature type="region of interest" description="Disordered" evidence="1">
    <location>
        <begin position="257"/>
        <end position="329"/>
    </location>
</feature>
<feature type="compositionally biased region" description="Basic residues" evidence="1">
    <location>
        <begin position="320"/>
        <end position="329"/>
    </location>
</feature>
<protein>
    <submittedName>
        <fullName evidence="2">Uncharacterized protein</fullName>
    </submittedName>
</protein>
<sequence>MSRHLPGPSAHSVDCEHVGYLLTLFSLLLRTLNGFKEAKATLRLVFRLITVTSIITDSQIIKNCIWSGRAPALMQSTTNMRFATPKGRRLHLIQAHGYPKEYYFHVTVLGVGGLLKRWGEGASMIQEWKPRGSVVKDTTDAKDQDDGKGEENNVSDHLVDDTSDDGNESDATERQSANGYATKIKDNGTHSDADDGHISNRDGDADKLAESMSSLSLVPGSIRFGRGSVKVGFSPAHNGGHMIRGRGRGGRGRARGFIPNADHSVPKGANSEGPGMEIDSSATGYNNHRGRGAYRGRVGPGPMSVPASVTFGRGGIAARRGLRPRGRGA</sequence>
<proteinExistence type="predicted"/>
<feature type="compositionally biased region" description="Acidic residues" evidence="1">
    <location>
        <begin position="161"/>
        <end position="170"/>
    </location>
</feature>
<evidence type="ECO:0000313" key="3">
    <source>
        <dbReference type="Proteomes" id="UP001437256"/>
    </source>
</evidence>
<dbReference type="Proteomes" id="UP001437256">
    <property type="component" value="Unassembled WGS sequence"/>
</dbReference>
<feature type="compositionally biased region" description="Basic and acidic residues" evidence="1">
    <location>
        <begin position="183"/>
        <end position="204"/>
    </location>
</feature>
<organism evidence="2 3">
    <name type="scientific">Marasmius tenuissimus</name>
    <dbReference type="NCBI Taxonomy" id="585030"/>
    <lineage>
        <taxon>Eukaryota</taxon>
        <taxon>Fungi</taxon>
        <taxon>Dikarya</taxon>
        <taxon>Basidiomycota</taxon>
        <taxon>Agaricomycotina</taxon>
        <taxon>Agaricomycetes</taxon>
        <taxon>Agaricomycetidae</taxon>
        <taxon>Agaricales</taxon>
        <taxon>Marasmiineae</taxon>
        <taxon>Marasmiaceae</taxon>
        <taxon>Marasmius</taxon>
    </lineage>
</organism>